<evidence type="ECO:0000256" key="2">
    <source>
        <dbReference type="SAM" id="SignalP"/>
    </source>
</evidence>
<keyword evidence="2" id="KW-0732">Signal</keyword>
<feature type="compositionally biased region" description="Polar residues" evidence="1">
    <location>
        <begin position="50"/>
        <end position="60"/>
    </location>
</feature>
<proteinExistence type="predicted"/>
<evidence type="ECO:0008006" key="5">
    <source>
        <dbReference type="Google" id="ProtNLM"/>
    </source>
</evidence>
<name>A0A7Y9EIZ5_9ACTN</name>
<dbReference type="AlphaFoldDB" id="A0A7Y9EIZ5"/>
<comment type="caution">
    <text evidence="3">The sequence shown here is derived from an EMBL/GenBank/DDBJ whole genome shotgun (WGS) entry which is preliminary data.</text>
</comment>
<dbReference type="EMBL" id="JACCBA010000001">
    <property type="protein sequence ID" value="NYD48421.1"/>
    <property type="molecule type" value="Genomic_DNA"/>
</dbReference>
<protein>
    <recommendedName>
        <fullName evidence="5">Secreted protein</fullName>
    </recommendedName>
</protein>
<accession>A0A7Y9EIZ5</accession>
<reference evidence="3 4" key="1">
    <citation type="submission" date="2020-07" db="EMBL/GenBank/DDBJ databases">
        <title>Sequencing the genomes of 1000 actinobacteria strains.</title>
        <authorList>
            <person name="Klenk H.-P."/>
        </authorList>
    </citation>
    <scope>NUCLEOTIDE SEQUENCE [LARGE SCALE GENOMIC DNA]</scope>
    <source>
        <strain evidence="3 4">DSM 40398</strain>
    </source>
</reference>
<dbReference type="Proteomes" id="UP000529783">
    <property type="component" value="Unassembled WGS sequence"/>
</dbReference>
<sequence>MRRRVVAIAASGAVCGAVTAGLMYTAGSDGQEQAVRRSSETTITGESGTQAQNGTSSRTTTAKRKCTMRTWRPAISGNGANAKVVGYGSIDCDKPGYTTFEVMLCKHKALGAWSCTRNKTQSSYVTKKWGTYFQLKVSIPCKQAPGWETYRTEAVDHVLQSWEMHQEKSEETRLHCPG</sequence>
<evidence type="ECO:0000313" key="3">
    <source>
        <dbReference type="EMBL" id="NYD48421.1"/>
    </source>
</evidence>
<feature type="chain" id="PRO_5039311745" description="Secreted protein" evidence="2">
    <location>
        <begin position="21"/>
        <end position="178"/>
    </location>
</feature>
<feature type="region of interest" description="Disordered" evidence="1">
    <location>
        <begin position="38"/>
        <end position="62"/>
    </location>
</feature>
<dbReference type="RefSeq" id="WP_179845340.1">
    <property type="nucleotide sequence ID" value="NZ_JACCBA010000001.1"/>
</dbReference>
<feature type="signal peptide" evidence="2">
    <location>
        <begin position="1"/>
        <end position="20"/>
    </location>
</feature>
<evidence type="ECO:0000256" key="1">
    <source>
        <dbReference type="SAM" id="MobiDB-lite"/>
    </source>
</evidence>
<feature type="compositionally biased region" description="Low complexity" evidence="1">
    <location>
        <begin position="40"/>
        <end position="49"/>
    </location>
</feature>
<keyword evidence="4" id="KW-1185">Reference proteome</keyword>
<evidence type="ECO:0000313" key="4">
    <source>
        <dbReference type="Proteomes" id="UP000529783"/>
    </source>
</evidence>
<organism evidence="3 4">
    <name type="scientific">Actinomadura luteofluorescens</name>
    <dbReference type="NCBI Taxonomy" id="46163"/>
    <lineage>
        <taxon>Bacteria</taxon>
        <taxon>Bacillati</taxon>
        <taxon>Actinomycetota</taxon>
        <taxon>Actinomycetes</taxon>
        <taxon>Streptosporangiales</taxon>
        <taxon>Thermomonosporaceae</taxon>
        <taxon>Actinomadura</taxon>
    </lineage>
</organism>
<gene>
    <name evidence="3" type="ORF">BJY14_004404</name>
</gene>